<protein>
    <submittedName>
        <fullName evidence="9">Iron-siderophore ABC transporter substrate-binding protein</fullName>
    </submittedName>
</protein>
<feature type="coiled-coil region" evidence="6">
    <location>
        <begin position="150"/>
        <end position="177"/>
    </location>
</feature>
<evidence type="ECO:0000313" key="10">
    <source>
        <dbReference type="Proteomes" id="UP000694232"/>
    </source>
</evidence>
<dbReference type="CDD" id="cd01146">
    <property type="entry name" value="FhuD"/>
    <property type="match status" value="1"/>
</dbReference>
<keyword evidence="4" id="KW-0410">Iron transport</keyword>
<evidence type="ECO:0000256" key="5">
    <source>
        <dbReference type="ARBA" id="ARBA00022729"/>
    </source>
</evidence>
<gene>
    <name evidence="9" type="ORF">KNV97_18200</name>
</gene>
<reference evidence="9" key="1">
    <citation type="submission" date="2021-06" db="EMBL/GenBank/DDBJ databases">
        <title>Vibrio nov. sp., novel gut bacterium isolated from Yellow Sea oyster.</title>
        <authorList>
            <person name="Muhammad N."/>
            <person name="Nguyen T.H."/>
            <person name="Lee Y.-J."/>
            <person name="Ko J."/>
            <person name="Kim S.-G."/>
        </authorList>
    </citation>
    <scope>NUCLEOTIDE SEQUENCE</scope>
    <source>
        <strain evidence="9">OG9-811</strain>
    </source>
</reference>
<dbReference type="PROSITE" id="PS50983">
    <property type="entry name" value="FE_B12_PBP"/>
    <property type="match status" value="1"/>
</dbReference>
<dbReference type="EMBL" id="CP076643">
    <property type="protein sequence ID" value="QXO17308.1"/>
    <property type="molecule type" value="Genomic_DNA"/>
</dbReference>
<evidence type="ECO:0000256" key="3">
    <source>
        <dbReference type="ARBA" id="ARBA00022448"/>
    </source>
</evidence>
<evidence type="ECO:0000256" key="1">
    <source>
        <dbReference type="ARBA" id="ARBA00004196"/>
    </source>
</evidence>
<keyword evidence="4" id="KW-0408">Iron</keyword>
<dbReference type="KEGG" id="vos:KNV97_18200"/>
<accession>A0A975U8T5</accession>
<dbReference type="AlphaFoldDB" id="A0A975U8T5"/>
<dbReference type="RefSeq" id="WP_218562531.1">
    <property type="nucleotide sequence ID" value="NZ_CP076643.1"/>
</dbReference>
<dbReference type="InterPro" id="IPR051313">
    <property type="entry name" value="Bact_iron-sidero_bind"/>
</dbReference>
<feature type="signal peptide" evidence="7">
    <location>
        <begin position="1"/>
        <end position="26"/>
    </location>
</feature>
<evidence type="ECO:0000313" key="9">
    <source>
        <dbReference type="EMBL" id="QXO17308.1"/>
    </source>
</evidence>
<dbReference type="GO" id="GO:1901678">
    <property type="term" value="P:iron coordination entity transport"/>
    <property type="evidence" value="ECO:0007669"/>
    <property type="project" value="UniProtKB-ARBA"/>
</dbReference>
<evidence type="ECO:0000256" key="2">
    <source>
        <dbReference type="ARBA" id="ARBA00008814"/>
    </source>
</evidence>
<feature type="domain" description="Fe/B12 periplasmic-binding" evidence="8">
    <location>
        <begin position="45"/>
        <end position="306"/>
    </location>
</feature>
<keyword evidence="3" id="KW-0813">Transport</keyword>
<dbReference type="InterPro" id="IPR002491">
    <property type="entry name" value="ABC_transptr_periplasmic_BD"/>
</dbReference>
<evidence type="ECO:0000256" key="4">
    <source>
        <dbReference type="ARBA" id="ARBA00022496"/>
    </source>
</evidence>
<organism evidence="9 10">
    <name type="scientific">Vibrio ostreae</name>
    <dbReference type="NCBI Taxonomy" id="2841925"/>
    <lineage>
        <taxon>Bacteria</taxon>
        <taxon>Pseudomonadati</taxon>
        <taxon>Pseudomonadota</taxon>
        <taxon>Gammaproteobacteria</taxon>
        <taxon>Vibrionales</taxon>
        <taxon>Vibrionaceae</taxon>
        <taxon>Vibrio</taxon>
    </lineage>
</organism>
<keyword evidence="10" id="KW-1185">Reference proteome</keyword>
<dbReference type="GO" id="GO:0030288">
    <property type="term" value="C:outer membrane-bounded periplasmic space"/>
    <property type="evidence" value="ECO:0007669"/>
    <property type="project" value="TreeGrafter"/>
</dbReference>
<proteinExistence type="inferred from homology"/>
<evidence type="ECO:0000256" key="6">
    <source>
        <dbReference type="SAM" id="Coils"/>
    </source>
</evidence>
<evidence type="ECO:0000259" key="8">
    <source>
        <dbReference type="PROSITE" id="PS50983"/>
    </source>
</evidence>
<comment type="similarity">
    <text evidence="2">Belongs to the bacterial solute-binding protein 8 family.</text>
</comment>
<keyword evidence="4" id="KW-0406">Ion transport</keyword>
<keyword evidence="6" id="KW-0175">Coiled coil</keyword>
<name>A0A975U8T5_9VIBR</name>
<dbReference type="Pfam" id="PF01497">
    <property type="entry name" value="Peripla_BP_2"/>
    <property type="match status" value="1"/>
</dbReference>
<dbReference type="Proteomes" id="UP000694232">
    <property type="component" value="Chromosome 1"/>
</dbReference>
<evidence type="ECO:0000256" key="7">
    <source>
        <dbReference type="SAM" id="SignalP"/>
    </source>
</evidence>
<feature type="chain" id="PRO_5037984521" evidence="7">
    <location>
        <begin position="27"/>
        <end position="309"/>
    </location>
</feature>
<dbReference type="PANTHER" id="PTHR30532">
    <property type="entry name" value="IRON III DICITRATE-BINDING PERIPLASMIC PROTEIN"/>
    <property type="match status" value="1"/>
</dbReference>
<keyword evidence="5 7" id="KW-0732">Signal</keyword>
<dbReference type="PANTHER" id="PTHR30532:SF1">
    <property type="entry name" value="IRON(3+)-HYDROXAMATE-BINDING PROTEIN FHUD"/>
    <property type="match status" value="1"/>
</dbReference>
<comment type="subcellular location">
    <subcellularLocation>
        <location evidence="1">Cell envelope</location>
    </subcellularLocation>
</comment>
<sequence length="309" mass="34443">MCLMSKCKKMLGVLGLLVSASSSAWAEIQVSDSLGEHTLPAVPQRAAVLNWDVLEQVIELGITPIAVTDADAYRDWVVKPAIPDSAQNVGTRGEPNLEKIAALKPDIILISDAQRDLKPRLEQIAPVLLYTNFSKDDKQAEVAIKQFRQLAQLFAKQELAEHKLAQMQQRFQQLSDQLKAHFGGSLPQALVMRFADTKSTFIYTEDSMIDYVLHQLGMKQALVEPPAQWGIVQKPISDLRVIQQGYVLYIKPFNEEQKLKKSVLWKALPFVRSHRVNSVESVWSYGGAMSLQYAAEAIAASLLAMEPES</sequence>